<keyword evidence="4 6" id="KW-1133">Transmembrane helix</keyword>
<feature type="transmembrane region" description="Helical" evidence="6">
    <location>
        <begin position="234"/>
        <end position="257"/>
    </location>
</feature>
<protein>
    <submittedName>
        <fullName evidence="7">APC family permease</fullName>
    </submittedName>
</protein>
<dbReference type="GO" id="GO:0022857">
    <property type="term" value="F:transmembrane transporter activity"/>
    <property type="evidence" value="ECO:0007669"/>
    <property type="project" value="InterPro"/>
</dbReference>
<accession>A0A9X2JJT7</accession>
<dbReference type="RefSeq" id="WP_253358458.1">
    <property type="nucleotide sequence ID" value="NZ_JAIULA010000001.1"/>
</dbReference>
<name>A0A9X2JJT7_9LACO</name>
<comment type="subcellular location">
    <subcellularLocation>
        <location evidence="1">Cell membrane</location>
        <topology evidence="1">Multi-pass membrane protein</topology>
    </subcellularLocation>
</comment>
<evidence type="ECO:0000313" key="7">
    <source>
        <dbReference type="EMBL" id="MCP0885778.1"/>
    </source>
</evidence>
<proteinExistence type="predicted"/>
<gene>
    <name evidence="7" type="ORF">LB941_00335</name>
</gene>
<feature type="transmembrane region" description="Helical" evidence="6">
    <location>
        <begin position="156"/>
        <end position="181"/>
    </location>
</feature>
<evidence type="ECO:0000256" key="1">
    <source>
        <dbReference type="ARBA" id="ARBA00004651"/>
    </source>
</evidence>
<sequence length="463" mass="50124">MKKKLGFWSIVLLAVNSIIGSGIFLSPGAVVKLAGTKTIYIYIIAAIFATVLAITFAAAAKYVSHSGAAYIYAKAGFGENIGLYVGVTRYIASCIAWGVMATAVSKTILLILKRNPDNFMSTTSTIALIMLFVLIINVLGPVFFKFINNLATICKILVLVIFILFGLWYVMTSHVNLFSTIDTLTDANGQALIAKSNSTSLVMALLSAFYAFTGFESVASGADDMDNPEKNLPLAIPLSIAIIAVIYVCVIAVSMVANPSALVESKQVVALVSVFNQPIVQNLILYGALISMLGINVAASFHSPRILESMAIQGQLPKFFCKRTKGDVPLVAFLVTAIISIVLPMTFQYDMTSIIVLSSISRFIQFLVVPVCVIKFFFKKGDTSLINQVTTNKYTDIIAPVLSLIMTVALLIKFDWSGQFTISNGTTTNPNWFAISAMIVGYLFIPFAVIAFNFKNKEGKENA</sequence>
<dbReference type="Gene3D" id="1.20.1740.10">
    <property type="entry name" value="Amino acid/polyamine transporter I"/>
    <property type="match status" value="1"/>
</dbReference>
<evidence type="ECO:0000256" key="5">
    <source>
        <dbReference type="ARBA" id="ARBA00023136"/>
    </source>
</evidence>
<evidence type="ECO:0000256" key="6">
    <source>
        <dbReference type="SAM" id="Phobius"/>
    </source>
</evidence>
<dbReference type="InterPro" id="IPR002293">
    <property type="entry name" value="AA/rel_permease1"/>
</dbReference>
<feature type="transmembrane region" description="Helical" evidence="6">
    <location>
        <begin position="394"/>
        <end position="412"/>
    </location>
</feature>
<dbReference type="PANTHER" id="PTHR42770:SF18">
    <property type="entry name" value="ARGININE_AGMATINE ANTIPORTER"/>
    <property type="match status" value="1"/>
</dbReference>
<evidence type="ECO:0000313" key="8">
    <source>
        <dbReference type="Proteomes" id="UP001139006"/>
    </source>
</evidence>
<organism evidence="7 8">
    <name type="scientific">Ligilactobacillus ubinensis</name>
    <dbReference type="NCBI Taxonomy" id="2876789"/>
    <lineage>
        <taxon>Bacteria</taxon>
        <taxon>Bacillati</taxon>
        <taxon>Bacillota</taxon>
        <taxon>Bacilli</taxon>
        <taxon>Lactobacillales</taxon>
        <taxon>Lactobacillaceae</taxon>
        <taxon>Ligilactobacillus</taxon>
    </lineage>
</organism>
<comment type="caution">
    <text evidence="7">The sequence shown here is derived from an EMBL/GenBank/DDBJ whole genome shotgun (WGS) entry which is preliminary data.</text>
</comment>
<reference evidence="7 8" key="1">
    <citation type="journal article" date="2023" name="Int. J. Syst. Evol. Microbiol.">
        <title>Ligilactobacillus ubinensis sp. nov., a novel species isolated from the wild ferment of a durian fruit (Durio zibethinus).</title>
        <authorList>
            <person name="Heng Y.C."/>
            <person name="Menon N."/>
            <person name="Chen B."/>
            <person name="Loo B.Z.L."/>
            <person name="Wong G.W.J."/>
            <person name="Lim A.C.H."/>
            <person name="Silvaraju S."/>
            <person name="Kittelmann S."/>
        </authorList>
    </citation>
    <scope>NUCLEOTIDE SEQUENCE [LARGE SCALE GENOMIC DNA]</scope>
    <source>
        <strain evidence="7 8">WILCCON 0076</strain>
    </source>
</reference>
<evidence type="ECO:0000256" key="2">
    <source>
        <dbReference type="ARBA" id="ARBA00022475"/>
    </source>
</evidence>
<evidence type="ECO:0000256" key="4">
    <source>
        <dbReference type="ARBA" id="ARBA00022989"/>
    </source>
</evidence>
<feature type="transmembrane region" description="Helical" evidence="6">
    <location>
        <begin position="283"/>
        <end position="307"/>
    </location>
</feature>
<dbReference type="AlphaFoldDB" id="A0A9X2JJT7"/>
<keyword evidence="3 6" id="KW-0812">Transmembrane</keyword>
<feature type="transmembrane region" description="Helical" evidence="6">
    <location>
        <begin position="39"/>
        <end position="60"/>
    </location>
</feature>
<dbReference type="Pfam" id="PF13520">
    <property type="entry name" value="AA_permease_2"/>
    <property type="match status" value="1"/>
</dbReference>
<keyword evidence="2" id="KW-1003">Cell membrane</keyword>
<feature type="transmembrane region" description="Helical" evidence="6">
    <location>
        <begin position="7"/>
        <end position="27"/>
    </location>
</feature>
<evidence type="ECO:0000256" key="3">
    <source>
        <dbReference type="ARBA" id="ARBA00022692"/>
    </source>
</evidence>
<feature type="transmembrane region" description="Helical" evidence="6">
    <location>
        <begin position="328"/>
        <end position="347"/>
    </location>
</feature>
<feature type="transmembrane region" description="Helical" evidence="6">
    <location>
        <begin position="124"/>
        <end position="144"/>
    </location>
</feature>
<dbReference type="PANTHER" id="PTHR42770">
    <property type="entry name" value="AMINO ACID TRANSPORTER-RELATED"/>
    <property type="match status" value="1"/>
</dbReference>
<dbReference type="GO" id="GO:0005886">
    <property type="term" value="C:plasma membrane"/>
    <property type="evidence" value="ECO:0007669"/>
    <property type="project" value="UniProtKB-SubCell"/>
</dbReference>
<feature type="transmembrane region" description="Helical" evidence="6">
    <location>
        <begin position="81"/>
        <end position="104"/>
    </location>
</feature>
<feature type="transmembrane region" description="Helical" evidence="6">
    <location>
        <begin position="432"/>
        <end position="454"/>
    </location>
</feature>
<keyword evidence="5 6" id="KW-0472">Membrane</keyword>
<feature type="transmembrane region" description="Helical" evidence="6">
    <location>
        <begin position="201"/>
        <end position="222"/>
    </location>
</feature>
<dbReference type="EMBL" id="JAIULA010000001">
    <property type="protein sequence ID" value="MCP0885778.1"/>
    <property type="molecule type" value="Genomic_DNA"/>
</dbReference>
<dbReference type="PIRSF" id="PIRSF006060">
    <property type="entry name" value="AA_transporter"/>
    <property type="match status" value="1"/>
</dbReference>
<dbReference type="Proteomes" id="UP001139006">
    <property type="component" value="Unassembled WGS sequence"/>
</dbReference>
<dbReference type="InterPro" id="IPR050367">
    <property type="entry name" value="APC_superfamily"/>
</dbReference>
<keyword evidence="8" id="KW-1185">Reference proteome</keyword>
<feature type="transmembrane region" description="Helical" evidence="6">
    <location>
        <begin position="353"/>
        <end position="374"/>
    </location>
</feature>